<proteinExistence type="predicted"/>
<gene>
    <name evidence="1" type="ORF">BRAD3257_1733</name>
</gene>
<dbReference type="AlphaFoldDB" id="A0A2U3PUK8"/>
<evidence type="ECO:0000313" key="1">
    <source>
        <dbReference type="EMBL" id="SPP92851.1"/>
    </source>
</evidence>
<accession>A0A2U3PUK8</accession>
<organism evidence="1 2">
    <name type="scientific">Bradyrhizobium vignae</name>
    <dbReference type="NCBI Taxonomy" id="1549949"/>
    <lineage>
        <taxon>Bacteria</taxon>
        <taxon>Pseudomonadati</taxon>
        <taxon>Pseudomonadota</taxon>
        <taxon>Alphaproteobacteria</taxon>
        <taxon>Hyphomicrobiales</taxon>
        <taxon>Nitrobacteraceae</taxon>
        <taxon>Bradyrhizobium</taxon>
    </lineage>
</organism>
<protein>
    <submittedName>
        <fullName evidence="1">Uncharacterized protein</fullName>
    </submittedName>
</protein>
<dbReference type="RefSeq" id="WP_122401386.1">
    <property type="nucleotide sequence ID" value="NZ_LS398110.1"/>
</dbReference>
<evidence type="ECO:0000313" key="2">
    <source>
        <dbReference type="Proteomes" id="UP000246085"/>
    </source>
</evidence>
<sequence>MGDGLNEGVVGDTAKLMMHRLIVRMLRRDPSLVEKAKVAHERQATQFADWPFVREWQELLALPPKELASKLISRDREMVRLRNTSPFYLAGGVDFGDYHARVRLRKAARRVVKRGLDAQPESYVPGGL</sequence>
<dbReference type="KEGG" id="bvz:BRAD3257_1733"/>
<reference evidence="1 2" key="1">
    <citation type="submission" date="2018-03" db="EMBL/GenBank/DDBJ databases">
        <authorList>
            <person name="Gully D."/>
        </authorList>
    </citation>
    <scope>NUCLEOTIDE SEQUENCE [LARGE SCALE GENOMIC DNA]</scope>
    <source>
        <strain evidence="1">ORS3257</strain>
    </source>
</reference>
<dbReference type="Proteomes" id="UP000246085">
    <property type="component" value="Chromosome BRAD3257"/>
</dbReference>
<name>A0A2U3PUK8_9BRAD</name>
<dbReference type="EMBL" id="LS398110">
    <property type="protein sequence ID" value="SPP92851.1"/>
    <property type="molecule type" value="Genomic_DNA"/>
</dbReference>